<evidence type="ECO:0000313" key="3">
    <source>
        <dbReference type="EMBL" id="MET9848887.1"/>
    </source>
</evidence>
<comment type="caution">
    <text evidence="3">The sequence shown here is derived from an EMBL/GenBank/DDBJ whole genome shotgun (WGS) entry which is preliminary data.</text>
</comment>
<accession>A0ABV2V6B4</accession>
<feature type="compositionally biased region" description="Polar residues" evidence="1">
    <location>
        <begin position="187"/>
        <end position="196"/>
    </location>
</feature>
<feature type="compositionally biased region" description="Pro residues" evidence="1">
    <location>
        <begin position="167"/>
        <end position="179"/>
    </location>
</feature>
<organism evidence="3 4">
    <name type="scientific">Streptomyces ossamyceticus</name>
    <dbReference type="NCBI Taxonomy" id="249581"/>
    <lineage>
        <taxon>Bacteria</taxon>
        <taxon>Bacillati</taxon>
        <taxon>Actinomycetota</taxon>
        <taxon>Actinomycetes</taxon>
        <taxon>Kitasatosporales</taxon>
        <taxon>Streptomycetaceae</taxon>
        <taxon>Streptomyces</taxon>
    </lineage>
</organism>
<evidence type="ECO:0000256" key="2">
    <source>
        <dbReference type="SAM" id="Phobius"/>
    </source>
</evidence>
<reference evidence="3 4" key="1">
    <citation type="submission" date="2024-06" db="EMBL/GenBank/DDBJ databases">
        <title>The Natural Products Discovery Center: Release of the First 8490 Sequenced Strains for Exploring Actinobacteria Biosynthetic Diversity.</title>
        <authorList>
            <person name="Kalkreuter E."/>
            <person name="Kautsar S.A."/>
            <person name="Yang D."/>
            <person name="Bader C.D."/>
            <person name="Teijaro C.N."/>
            <person name="Fluegel L."/>
            <person name="Davis C.M."/>
            <person name="Simpson J.R."/>
            <person name="Lauterbach L."/>
            <person name="Steele A.D."/>
            <person name="Gui C."/>
            <person name="Meng S."/>
            <person name="Li G."/>
            <person name="Viehrig K."/>
            <person name="Ye F."/>
            <person name="Su P."/>
            <person name="Kiefer A.F."/>
            <person name="Nichols A."/>
            <person name="Cepeda A.J."/>
            <person name="Yan W."/>
            <person name="Fan B."/>
            <person name="Jiang Y."/>
            <person name="Adhikari A."/>
            <person name="Zheng C.-J."/>
            <person name="Schuster L."/>
            <person name="Cowan T.M."/>
            <person name="Smanski M.J."/>
            <person name="Chevrette M.G."/>
            <person name="De Carvalho L.P.S."/>
            <person name="Shen B."/>
        </authorList>
    </citation>
    <scope>NUCLEOTIDE SEQUENCE [LARGE SCALE GENOMIC DNA]</scope>
    <source>
        <strain evidence="3 4">NPDC006434</strain>
    </source>
</reference>
<evidence type="ECO:0000256" key="1">
    <source>
        <dbReference type="SAM" id="MobiDB-lite"/>
    </source>
</evidence>
<protein>
    <recommendedName>
        <fullName evidence="5">Phage shock protein C (PspC) family protein</fullName>
    </recommendedName>
</protein>
<feature type="region of interest" description="Disordered" evidence="1">
    <location>
        <begin position="150"/>
        <end position="228"/>
    </location>
</feature>
<dbReference type="RefSeq" id="WP_355401056.1">
    <property type="nucleotide sequence ID" value="NZ_JBEXPZ010000045.1"/>
</dbReference>
<feature type="transmembrane region" description="Helical" evidence="2">
    <location>
        <begin position="36"/>
        <end position="54"/>
    </location>
</feature>
<evidence type="ECO:0008006" key="5">
    <source>
        <dbReference type="Google" id="ProtNLM"/>
    </source>
</evidence>
<proteinExistence type="predicted"/>
<keyword evidence="4" id="KW-1185">Reference proteome</keyword>
<name>A0ABV2V6B4_9ACTN</name>
<sequence>MRAFFSRVYEGSKAVALGMARGTVAWFREGSGPVDFLIRLVFLLGGLVLAWSFVRTAPFLMFPLTGWWVVAAYRKGKPEEKSAVASPQESLVAGSGEKAEEDDSPKVLAALREQADPHVHLRAVAQALGTDTAHVREVLQRAGVPISDVRMKGRGVSTGVKAEHIPSPAPSPSPSPEGPGPVVGPGQTNNNDTELTATRFPSGVQVISVPDPTNPARTHVRVVGPIES</sequence>
<feature type="region of interest" description="Disordered" evidence="1">
    <location>
        <begin position="83"/>
        <end position="102"/>
    </location>
</feature>
<keyword evidence="2" id="KW-1133">Transmembrane helix</keyword>
<dbReference type="EMBL" id="JBEXPZ010000045">
    <property type="protein sequence ID" value="MET9848887.1"/>
    <property type="molecule type" value="Genomic_DNA"/>
</dbReference>
<dbReference type="Proteomes" id="UP001550210">
    <property type="component" value="Unassembled WGS sequence"/>
</dbReference>
<keyword evidence="2" id="KW-0472">Membrane</keyword>
<keyword evidence="2" id="KW-0812">Transmembrane</keyword>
<gene>
    <name evidence="3" type="ORF">ABZZ21_30970</name>
</gene>
<evidence type="ECO:0000313" key="4">
    <source>
        <dbReference type="Proteomes" id="UP001550210"/>
    </source>
</evidence>